<comment type="similarity">
    <text evidence="3">Belongs to the homogentisate dioxygenase family.</text>
</comment>
<dbReference type="PANTHER" id="PTHR11056:SF0">
    <property type="entry name" value="HOMOGENTISATE 1,2-DIOXYGENASE"/>
    <property type="match status" value="1"/>
</dbReference>
<name>A0A139IMH5_9PEZI</name>
<dbReference type="SUPFAM" id="SSF51182">
    <property type="entry name" value="RmlC-like cupins"/>
    <property type="match status" value="1"/>
</dbReference>
<dbReference type="Pfam" id="PF20510">
    <property type="entry name" value="HgmA_N"/>
    <property type="match status" value="1"/>
</dbReference>
<evidence type="ECO:0000256" key="1">
    <source>
        <dbReference type="ARBA" id="ARBA00001962"/>
    </source>
</evidence>
<dbReference type="UniPathway" id="UPA00139">
    <property type="reaction ID" value="UER00339"/>
</dbReference>
<evidence type="ECO:0000256" key="8">
    <source>
        <dbReference type="ARBA" id="ARBA00023004"/>
    </source>
</evidence>
<evidence type="ECO:0000256" key="3">
    <source>
        <dbReference type="ARBA" id="ARBA00007757"/>
    </source>
</evidence>
<protein>
    <recommendedName>
        <fullName evidence="4">homogentisate 1,2-dioxygenase</fullName>
        <ecNumber evidence="4">1.13.11.5</ecNumber>
    </recommendedName>
</protein>
<sequence>MYFRSIASAWPLRRPLRIKPLNIVEGSSAGAAKLQPTKGAVTVAFIELQPPIPSTYLGHGPNTAGIASARPKNYSIMAPVTDFYVKERYAYLNGFGSYHSSEAIPGANPPVNNSPQKPPYGLRTERISGTSFTAPREQNLQTWLYRVTSSLEHSEFVPIDKAPAVPSNISPNSYMWPSFQADANSNWTMQKLLARNGDPNQKQGLSIWIFAIDTSMEDHQAFSSLDGDILIIPQAGALDIQTEMGKLLVRQNEIAVIPRGVRHRVTLPNGPGRGYICELFQGHFKLPDLGIVGSTGLANVRDFQIPTAFFEGQLKGELAQANDGGEWTITSRMGGRLWQCGQDHTPFDVAAWHGTNYPYKYDLARFNVLGNALFDEHDPSLYVVLTAPAHGKEPGTGVVDFAVIPPRWMVSEDTLWLPYYHRNTMSEFYGPIITAQDPKHALNAASQNNSFVPFGAGLNGGNVTHGANEDDFQKATNDELKPTKVMNDGMSIMLLETELPLYLSDWAEEAAVKNFGQNKPARSKM</sequence>
<gene>
    <name evidence="12" type="ORF">AC579_1528</name>
</gene>
<evidence type="ECO:0000256" key="7">
    <source>
        <dbReference type="ARBA" id="ARBA00023002"/>
    </source>
</evidence>
<dbReference type="PANTHER" id="PTHR11056">
    <property type="entry name" value="HOMOGENTISATE 1,2-DIOXYGENASE"/>
    <property type="match status" value="1"/>
</dbReference>
<dbReference type="InterPro" id="IPR046452">
    <property type="entry name" value="HgmA_N"/>
</dbReference>
<evidence type="ECO:0000256" key="5">
    <source>
        <dbReference type="ARBA" id="ARBA00022723"/>
    </source>
</evidence>
<keyword evidence="13" id="KW-1185">Reference proteome</keyword>
<organism evidence="12 13">
    <name type="scientific">Pseudocercospora musae</name>
    <dbReference type="NCBI Taxonomy" id="113226"/>
    <lineage>
        <taxon>Eukaryota</taxon>
        <taxon>Fungi</taxon>
        <taxon>Dikarya</taxon>
        <taxon>Ascomycota</taxon>
        <taxon>Pezizomycotina</taxon>
        <taxon>Dothideomycetes</taxon>
        <taxon>Dothideomycetidae</taxon>
        <taxon>Mycosphaerellales</taxon>
        <taxon>Mycosphaerellaceae</taxon>
        <taxon>Pseudocercospora</taxon>
    </lineage>
</organism>
<accession>A0A139IMH5</accession>
<dbReference type="STRING" id="113226.A0A139IMH5"/>
<dbReference type="InterPro" id="IPR046451">
    <property type="entry name" value="HgmA_C"/>
</dbReference>
<feature type="binding site" evidence="9">
    <location>
        <position position="421"/>
    </location>
    <ligand>
        <name>Fe cation</name>
        <dbReference type="ChEBI" id="CHEBI:24875"/>
    </ligand>
</feature>
<evidence type="ECO:0000256" key="6">
    <source>
        <dbReference type="ARBA" id="ARBA00022964"/>
    </source>
</evidence>
<dbReference type="Proteomes" id="UP000073492">
    <property type="component" value="Unassembled WGS sequence"/>
</dbReference>
<dbReference type="Pfam" id="PF04209">
    <property type="entry name" value="HgmA_C"/>
    <property type="match status" value="1"/>
</dbReference>
<evidence type="ECO:0000259" key="10">
    <source>
        <dbReference type="Pfam" id="PF04209"/>
    </source>
</evidence>
<comment type="caution">
    <text evidence="12">The sequence shown here is derived from an EMBL/GenBank/DDBJ whole genome shotgun (WGS) entry which is preliminary data.</text>
</comment>
<dbReference type="EC" id="1.13.11.5" evidence="4"/>
<keyword evidence="6" id="KW-0223">Dioxygenase</keyword>
<reference evidence="12 13" key="1">
    <citation type="submission" date="2015-07" db="EMBL/GenBank/DDBJ databases">
        <title>Comparative genomics of the Sigatoka disease complex on banana suggests a link between parallel evolutionary changes in Pseudocercospora fijiensis and Pseudocercospora eumusae and increased virulence on the banana host.</title>
        <authorList>
            <person name="Chang T.-C."/>
            <person name="Salvucci A."/>
            <person name="Crous P.W."/>
            <person name="Stergiopoulos I."/>
        </authorList>
    </citation>
    <scope>NUCLEOTIDE SEQUENCE [LARGE SCALE GENOMIC DNA]</scope>
    <source>
        <strain evidence="12 13">CBS 116634</strain>
    </source>
</reference>
<dbReference type="InterPro" id="IPR005708">
    <property type="entry name" value="Homogentis_dOase"/>
</dbReference>
<evidence type="ECO:0000313" key="12">
    <source>
        <dbReference type="EMBL" id="KXT15772.1"/>
    </source>
</evidence>
<dbReference type="GO" id="GO:0004411">
    <property type="term" value="F:homogentisate 1,2-dioxygenase activity"/>
    <property type="evidence" value="ECO:0007669"/>
    <property type="project" value="UniProtKB-EC"/>
</dbReference>
<dbReference type="AlphaFoldDB" id="A0A139IMH5"/>
<dbReference type="GO" id="GO:0005737">
    <property type="term" value="C:cytoplasm"/>
    <property type="evidence" value="ECO:0007669"/>
    <property type="project" value="TreeGrafter"/>
</dbReference>
<dbReference type="InterPro" id="IPR011051">
    <property type="entry name" value="RmlC_Cupin_sf"/>
</dbReference>
<keyword evidence="7" id="KW-0560">Oxidoreductase</keyword>
<feature type="binding site" evidence="9">
    <location>
        <position position="465"/>
    </location>
    <ligand>
        <name>homogentisate</name>
        <dbReference type="ChEBI" id="CHEBI:16169"/>
    </ligand>
</feature>
<dbReference type="InterPro" id="IPR014710">
    <property type="entry name" value="RmlC-like_jellyroll"/>
</dbReference>
<dbReference type="OrthoDB" id="1689029at2759"/>
<comment type="cofactor">
    <cofactor evidence="1 9">
        <name>Fe cation</name>
        <dbReference type="ChEBI" id="CHEBI:24875"/>
    </cofactor>
</comment>
<feature type="domain" description="Homogentisate 1,2-dioxygenase N-terminal" evidence="11">
    <location>
        <begin position="90"/>
        <end position="363"/>
    </location>
</feature>
<feature type="binding site" evidence="9">
    <location>
        <position position="465"/>
    </location>
    <ligand>
        <name>Fe cation</name>
        <dbReference type="ChEBI" id="CHEBI:24875"/>
    </ligand>
</feature>
<keyword evidence="8 9" id="KW-0408">Iron</keyword>
<dbReference type="GO" id="GO:0006570">
    <property type="term" value="P:tyrosine metabolic process"/>
    <property type="evidence" value="ECO:0007669"/>
    <property type="project" value="InterPro"/>
</dbReference>
<proteinExistence type="inferred from homology"/>
<evidence type="ECO:0000256" key="4">
    <source>
        <dbReference type="ARBA" id="ARBA00013127"/>
    </source>
</evidence>
<evidence type="ECO:0000313" key="13">
    <source>
        <dbReference type="Proteomes" id="UP000073492"/>
    </source>
</evidence>
<keyword evidence="5 9" id="KW-0479">Metal-binding</keyword>
<evidence type="ECO:0000256" key="2">
    <source>
        <dbReference type="ARBA" id="ARBA00004704"/>
    </source>
</evidence>
<comment type="pathway">
    <text evidence="2">Amino-acid degradation; L-phenylalanine degradation; acetoacetate and fumarate from L-phenylalanine: step 4/6.</text>
</comment>
<evidence type="ECO:0000259" key="11">
    <source>
        <dbReference type="Pfam" id="PF20510"/>
    </source>
</evidence>
<dbReference type="GO" id="GO:0006559">
    <property type="term" value="P:L-phenylalanine catabolic process"/>
    <property type="evidence" value="ECO:0007669"/>
    <property type="project" value="UniProtKB-UniPathway"/>
</dbReference>
<feature type="domain" description="Homogentisate 1,2-dioxygenase C-terminal" evidence="10">
    <location>
        <begin position="365"/>
        <end position="511"/>
    </location>
</feature>
<feature type="binding site" evidence="9">
    <location>
        <position position="427"/>
    </location>
    <ligand>
        <name>Fe cation</name>
        <dbReference type="ChEBI" id="CHEBI:24875"/>
    </ligand>
</feature>
<dbReference type="GO" id="GO:0046872">
    <property type="term" value="F:metal ion binding"/>
    <property type="evidence" value="ECO:0007669"/>
    <property type="project" value="UniProtKB-KW"/>
</dbReference>
<dbReference type="Gene3D" id="2.60.120.10">
    <property type="entry name" value="Jelly Rolls"/>
    <property type="match status" value="1"/>
</dbReference>
<evidence type="ECO:0000256" key="9">
    <source>
        <dbReference type="PIRSR" id="PIRSR605708-2"/>
    </source>
</evidence>
<dbReference type="EMBL" id="LFZO01000051">
    <property type="protein sequence ID" value="KXT15772.1"/>
    <property type="molecule type" value="Genomic_DNA"/>
</dbReference>